<evidence type="ECO:0000313" key="4">
    <source>
        <dbReference type="Proteomes" id="UP000321080"/>
    </source>
</evidence>
<dbReference type="OrthoDB" id="1442710at2"/>
<proteinExistence type="inferred from homology"/>
<evidence type="ECO:0000256" key="1">
    <source>
        <dbReference type="PROSITE-ProRule" id="PRU00285"/>
    </source>
</evidence>
<protein>
    <submittedName>
        <fullName evidence="3">Hsp20/alpha crystallin family protein</fullName>
    </submittedName>
</protein>
<dbReference type="SUPFAM" id="SSF49764">
    <property type="entry name" value="HSP20-like chaperones"/>
    <property type="match status" value="1"/>
</dbReference>
<evidence type="ECO:0000259" key="2">
    <source>
        <dbReference type="PROSITE" id="PS01031"/>
    </source>
</evidence>
<organism evidence="3 4">
    <name type="scientific">Seonamhaeicola maritimus</name>
    <dbReference type="NCBI Taxonomy" id="2591822"/>
    <lineage>
        <taxon>Bacteria</taxon>
        <taxon>Pseudomonadati</taxon>
        <taxon>Bacteroidota</taxon>
        <taxon>Flavobacteriia</taxon>
        <taxon>Flavobacteriales</taxon>
        <taxon>Flavobacteriaceae</taxon>
    </lineage>
</organism>
<dbReference type="EMBL" id="VRKQ01000018">
    <property type="protein sequence ID" value="TXG35314.1"/>
    <property type="molecule type" value="Genomic_DNA"/>
</dbReference>
<dbReference type="AlphaFoldDB" id="A0A5C7GF03"/>
<keyword evidence="4" id="KW-1185">Reference proteome</keyword>
<dbReference type="InterPro" id="IPR008978">
    <property type="entry name" value="HSP20-like_chaperone"/>
</dbReference>
<dbReference type="Proteomes" id="UP000321080">
    <property type="component" value="Unassembled WGS sequence"/>
</dbReference>
<dbReference type="InterPro" id="IPR002068">
    <property type="entry name" value="A-crystallin/Hsp20_dom"/>
</dbReference>
<comment type="caution">
    <text evidence="3">The sequence shown here is derived from an EMBL/GenBank/DDBJ whole genome shotgun (WGS) entry which is preliminary data.</text>
</comment>
<dbReference type="CDD" id="cd06464">
    <property type="entry name" value="ACD_sHsps-like"/>
    <property type="match status" value="1"/>
</dbReference>
<dbReference type="PROSITE" id="PS01031">
    <property type="entry name" value="SHSP"/>
    <property type="match status" value="1"/>
</dbReference>
<dbReference type="Gene3D" id="2.60.40.790">
    <property type="match status" value="1"/>
</dbReference>
<accession>A0A5C7GF03</accession>
<name>A0A5C7GF03_9FLAO</name>
<gene>
    <name evidence="3" type="ORF">FUA22_16330</name>
</gene>
<dbReference type="InterPro" id="IPR040612">
    <property type="entry name" value="ArsA_HSP20-like"/>
</dbReference>
<dbReference type="RefSeq" id="WP_147769657.1">
    <property type="nucleotide sequence ID" value="NZ_CANNCE010000004.1"/>
</dbReference>
<comment type="similarity">
    <text evidence="1">Belongs to the small heat shock protein (HSP20) family.</text>
</comment>
<dbReference type="Pfam" id="PF17886">
    <property type="entry name" value="ArsA_HSP20"/>
    <property type="match status" value="1"/>
</dbReference>
<sequence length="126" mass="14641">MTPAISTPFYKRRRYKTTHASNVKAPSKLETDNFSIQESETGFHYELKIPGYIKDDFNFYISGNHLVLTTDKSKCMMPDVVKSLKHSYCYPSAYFKKIIPLPNKLIKKEISVAYKDEVLSFDLFKI</sequence>
<reference evidence="3 4" key="1">
    <citation type="submission" date="2019-08" db="EMBL/GenBank/DDBJ databases">
        <title>Seonamhaeicola sediminis sp. nov., isolated from marine sediment.</title>
        <authorList>
            <person name="Cao W.R."/>
        </authorList>
    </citation>
    <scope>NUCLEOTIDE SEQUENCE [LARGE SCALE GENOMIC DNA]</scope>
    <source>
        <strain evidence="3 4">1505</strain>
    </source>
</reference>
<feature type="domain" description="SHSP" evidence="2">
    <location>
        <begin position="25"/>
        <end position="126"/>
    </location>
</feature>
<evidence type="ECO:0000313" key="3">
    <source>
        <dbReference type="EMBL" id="TXG35314.1"/>
    </source>
</evidence>